<protein>
    <submittedName>
        <fullName evidence="1">Uncharacterized protein</fullName>
    </submittedName>
</protein>
<evidence type="ECO:0000313" key="1">
    <source>
        <dbReference type="EMBL" id="KZD87345.1"/>
    </source>
</evidence>
<comment type="caution">
    <text evidence="1">The sequence shown here is derived from an EMBL/GenBank/DDBJ whole genome shotgun (WGS) entry which is preliminary data.</text>
</comment>
<dbReference type="AlphaFoldDB" id="A0AAP1E0T5"/>
<name>A0AAP1E0T5_BACIU</name>
<accession>A0AAP1E0T5</accession>
<dbReference type="EMBL" id="LJZV01000032">
    <property type="protein sequence ID" value="KZD87345.1"/>
    <property type="molecule type" value="Genomic_DNA"/>
</dbReference>
<dbReference type="Proteomes" id="UP000076442">
    <property type="component" value="Unassembled WGS sequence"/>
</dbReference>
<evidence type="ECO:0000313" key="2">
    <source>
        <dbReference type="Proteomes" id="UP000076442"/>
    </source>
</evidence>
<sequence>MGYQESFIKFKDEKTLVQELRRYEKGEKDSDLVRIVCVDRVKKQVFPFKEGELVTVVGGDRGQQRDKKRIQNELGIRNIVDVVFVDNPIYWEMAEDKGVRFTAFLKEHFVQLSKDEYEELLK</sequence>
<reference evidence="1 2" key="1">
    <citation type="submission" date="2015-09" db="EMBL/GenBank/DDBJ databases">
        <title>Spore heat resistance.</title>
        <authorList>
            <person name="Boekhorst J."/>
            <person name="Berendsen E.M."/>
            <person name="Wells-Bennik M.H."/>
            <person name="Kuipers O.P."/>
        </authorList>
    </citation>
    <scope>NUCLEOTIDE SEQUENCE [LARGE SCALE GENOMIC DNA]</scope>
    <source>
        <strain evidence="1 2">B4122</strain>
    </source>
</reference>
<dbReference type="RefSeq" id="WP_042977415.1">
    <property type="nucleotide sequence ID" value="NZ_JXHR01000028.1"/>
</dbReference>
<organism evidence="1 2">
    <name type="scientific">Bacillus subtilis</name>
    <dbReference type="NCBI Taxonomy" id="1423"/>
    <lineage>
        <taxon>Bacteria</taxon>
        <taxon>Bacillati</taxon>
        <taxon>Bacillota</taxon>
        <taxon>Bacilli</taxon>
        <taxon>Bacillales</taxon>
        <taxon>Bacillaceae</taxon>
        <taxon>Bacillus</taxon>
    </lineage>
</organism>
<gene>
    <name evidence="1" type="ORF">B4122_4569</name>
</gene>
<proteinExistence type="predicted"/>